<gene>
    <name evidence="14" type="ORF">HMPREF0870_01944</name>
</gene>
<name>A0ABN0IHZ9_9FIRM</name>
<dbReference type="PANTHER" id="PTHR36528">
    <property type="entry name" value="CRISPR SYSTEM SINGLE-STRAND-SPECIFIC DEOXYRIBONUCLEASE CAS10/CSM1 (SUBTYPE III-A)"/>
    <property type="match status" value="1"/>
</dbReference>
<evidence type="ECO:0000256" key="10">
    <source>
        <dbReference type="ARBA" id="ARBA00022840"/>
    </source>
</evidence>
<evidence type="ECO:0000256" key="5">
    <source>
        <dbReference type="ARBA" id="ARBA00022722"/>
    </source>
</evidence>
<dbReference type="InterPro" id="IPR048693">
    <property type="entry name" value="Cmr2-like_C"/>
</dbReference>
<dbReference type="Pfam" id="PF20824">
    <property type="entry name" value="Cmr2_hel_dom2"/>
    <property type="match status" value="1"/>
</dbReference>
<keyword evidence="5" id="KW-0540">Nuclease</keyword>
<evidence type="ECO:0000256" key="12">
    <source>
        <dbReference type="ARBA" id="ARBA00032922"/>
    </source>
</evidence>
<dbReference type="EMBL" id="AMEX01000063">
    <property type="protein sequence ID" value="EKY17209.1"/>
    <property type="molecule type" value="Genomic_DNA"/>
</dbReference>
<dbReference type="RefSeq" id="WP_005382911.1">
    <property type="nucleotide sequence ID" value="NZ_KB291574.1"/>
</dbReference>
<keyword evidence="4" id="KW-0808">Transferase</keyword>
<reference evidence="14 15" key="1">
    <citation type="submission" date="2012-05" db="EMBL/GenBank/DDBJ databases">
        <authorList>
            <person name="Weinstock G."/>
            <person name="Sodergren E."/>
            <person name="Lobos E.A."/>
            <person name="Fulton L."/>
            <person name="Fulton R."/>
            <person name="Courtney L."/>
            <person name="Fronick C."/>
            <person name="O'Laughlin M."/>
            <person name="Godfrey J."/>
            <person name="Wilson R.M."/>
            <person name="Miner T."/>
            <person name="Farmer C."/>
            <person name="Delehaunty K."/>
            <person name="Cordes M."/>
            <person name="Minx P."/>
            <person name="Tomlinson C."/>
            <person name="Chen J."/>
            <person name="Wollam A."/>
            <person name="Pepin K.H."/>
            <person name="Bhonagiri V."/>
            <person name="Zhang X."/>
            <person name="Suruliraj S."/>
            <person name="Warren W."/>
            <person name="Mitreva M."/>
            <person name="Mardis E.R."/>
            <person name="Wilson R.K."/>
        </authorList>
    </citation>
    <scope>NUCLEOTIDE SEQUENCE [LARGE SCALE GENOMIC DNA]</scope>
    <source>
        <strain evidence="14 15">KON</strain>
    </source>
</reference>
<evidence type="ECO:0000256" key="7">
    <source>
        <dbReference type="ARBA" id="ARBA00022759"/>
    </source>
</evidence>
<dbReference type="InterPro" id="IPR043128">
    <property type="entry name" value="Rev_trsase/Diguanyl_cyclase"/>
</dbReference>
<evidence type="ECO:0000313" key="15">
    <source>
        <dbReference type="Proteomes" id="UP000010412"/>
    </source>
</evidence>
<keyword evidence="15" id="KW-1185">Reference proteome</keyword>
<dbReference type="InterPro" id="IPR054767">
    <property type="entry name" value="Cas10-Cmr2_palm2"/>
</dbReference>
<evidence type="ECO:0000256" key="8">
    <source>
        <dbReference type="ARBA" id="ARBA00022801"/>
    </source>
</evidence>
<dbReference type="InterPro" id="IPR013408">
    <property type="entry name" value="Cas10/Csm1"/>
</dbReference>
<comment type="cofactor">
    <cofactor evidence="1">
        <name>a divalent metal cation</name>
        <dbReference type="ChEBI" id="CHEBI:60240"/>
    </cofactor>
</comment>
<accession>A0ABN0IHZ9</accession>
<evidence type="ECO:0000313" key="14">
    <source>
        <dbReference type="EMBL" id="EKY17209.1"/>
    </source>
</evidence>
<keyword evidence="8" id="KW-0378">Hydrolase</keyword>
<dbReference type="CDD" id="cd09680">
    <property type="entry name" value="Cas10_III"/>
    <property type="match status" value="1"/>
</dbReference>
<dbReference type="Pfam" id="PF01966">
    <property type="entry name" value="HD"/>
    <property type="match status" value="1"/>
</dbReference>
<organism evidence="14 15">
    <name type="scientific">Veillonella atypica KON</name>
    <dbReference type="NCBI Taxonomy" id="1128111"/>
    <lineage>
        <taxon>Bacteria</taxon>
        <taxon>Bacillati</taxon>
        <taxon>Bacillota</taxon>
        <taxon>Negativicutes</taxon>
        <taxon>Veillonellales</taxon>
        <taxon>Veillonellaceae</taxon>
        <taxon>Veillonella</taxon>
    </lineage>
</organism>
<dbReference type="InterPro" id="IPR052117">
    <property type="entry name" value="Cas10/Csm1_subtype-III-A"/>
</dbReference>
<evidence type="ECO:0000256" key="6">
    <source>
        <dbReference type="ARBA" id="ARBA00022741"/>
    </source>
</evidence>
<keyword evidence="11" id="KW-0051">Antiviral defense</keyword>
<keyword evidence="7" id="KW-0255">Endonuclease</keyword>
<dbReference type="PANTHER" id="PTHR36528:SF1">
    <property type="entry name" value="CRISPR SYSTEM SINGLE-STRAND-SPECIFIC DEOXYRIBONUCLEASE CAS10_CSM1 (SUBTYPE III-A)"/>
    <property type="match status" value="1"/>
</dbReference>
<evidence type="ECO:0000256" key="9">
    <source>
        <dbReference type="ARBA" id="ARBA00022839"/>
    </source>
</evidence>
<dbReference type="PROSITE" id="PS50887">
    <property type="entry name" value="GGDEF"/>
    <property type="match status" value="1"/>
</dbReference>
<keyword evidence="6" id="KW-0547">Nucleotide-binding</keyword>
<dbReference type="SUPFAM" id="SSF109604">
    <property type="entry name" value="HD-domain/PDEase-like"/>
    <property type="match status" value="1"/>
</dbReference>
<keyword evidence="9" id="KW-0269">Exonuclease</keyword>
<dbReference type="Pfam" id="PF22335">
    <property type="entry name" value="Cas10-Cmr2_palm2"/>
    <property type="match status" value="1"/>
</dbReference>
<evidence type="ECO:0000256" key="3">
    <source>
        <dbReference type="ARBA" id="ARBA00014333"/>
    </source>
</evidence>
<dbReference type="Gene3D" id="1.10.3210.10">
    <property type="entry name" value="Hypothetical protein af1432"/>
    <property type="match status" value="1"/>
</dbReference>
<comment type="caution">
    <text evidence="14">The sequence shown here is derived from an EMBL/GenBank/DDBJ whole genome shotgun (WGS) entry which is preliminary data.</text>
</comment>
<dbReference type="InterPro" id="IPR000160">
    <property type="entry name" value="GGDEF_dom"/>
</dbReference>
<dbReference type="Proteomes" id="UP000010412">
    <property type="component" value="Unassembled WGS sequence"/>
</dbReference>
<sequence>MGKWDALVKGALLHDIGKVVYRANQGSDAHSKRGAAFIEPYFSDMGLKQSITHCLKYHHGKELRGAQLKNDDYAYIVYEADNIAAAVDRRNLDEGENTSTQKFDKELPLQSIFRVFGGNTSNKPLQYYLRGIDVSDHFNYPESDKTIRASSDKYKALYDELVRNFQQQPIDKMSVNELLRIYEDTVSYMPSSTATDQANDISLYMHSKITAAVAHSMVHYFEEQGITDYKEYCYQNSKKFREMPAFKLISGDISGIQNFIYTIPSKGALKSLRGRSFYLEILMEQIVDELLDALQLTRTNLIYNGGGHFYVLAPNTIKTSTTIESMEKSINEWLLTVFGTKLYLALGSATATAEDLINSQRTLFRNVSQSVGEAKTKRYSEQHLTDLFNPNSVYNMVLHGDRECSICHTSTATLSPYGKDTDAEACPICNGLYSLGEQIVDSRDTVFVLASPNTSDDNESIPKVEVYINRLSGSEDKGKLYLYVVPESSLQKFESSHKILRIYAKNTAKTGHNVFNRIWLADYVARKDNGQVYEFEELAASSGLGDDKGIKRLGVLRADVDNLGAAFIGGFISEGSDKFKYGTLSRYADLSRDLAMFFKVAVNKMAQGDVQGFGTSVTPFTIWENKQVTTRKIHVIYSGGDDVFLVGAWDELLELAIDIREKLAEVTDNKITMSAGLALFSPSYPISQMAAITGLLECVAKDNDGKDSIALFGFETNKNASGEERICRHVYKWDELIDNVIEDKLYTLDQLFIIPGINETQQSKMKLGKGLIYQLMELLQGILNDRVQGKHINIARILYLLARLEPKKHDPTYGSYKDFVTAIHTWIQTEADCKALLTACNLIVYYMRDTK</sequence>
<evidence type="ECO:0000256" key="11">
    <source>
        <dbReference type="ARBA" id="ARBA00023118"/>
    </source>
</evidence>
<dbReference type="InterPro" id="IPR041062">
    <property type="entry name" value="Csm1_B"/>
</dbReference>
<evidence type="ECO:0000256" key="2">
    <source>
        <dbReference type="ARBA" id="ARBA00005700"/>
    </source>
</evidence>
<evidence type="ECO:0000256" key="4">
    <source>
        <dbReference type="ARBA" id="ARBA00022679"/>
    </source>
</evidence>
<dbReference type="NCBIfam" id="TIGR02578">
    <property type="entry name" value="cas_TM1811_Csm1"/>
    <property type="match status" value="1"/>
</dbReference>
<dbReference type="InterPro" id="IPR006674">
    <property type="entry name" value="HD_domain"/>
</dbReference>
<dbReference type="Gene3D" id="3.30.70.270">
    <property type="match status" value="1"/>
</dbReference>
<protein>
    <recommendedName>
        <fullName evidence="3">CRISPR system single-strand-specific deoxyribonuclease Cas10/Csm1 (subtype III-A)</fullName>
    </recommendedName>
    <alternativeName>
        <fullName evidence="12">Cyclic oligoadenylate synthase</fullName>
    </alternativeName>
</protein>
<evidence type="ECO:0000259" key="13">
    <source>
        <dbReference type="PROSITE" id="PS50887"/>
    </source>
</evidence>
<proteinExistence type="inferred from homology"/>
<feature type="domain" description="GGDEF" evidence="13">
    <location>
        <begin position="551"/>
        <end position="714"/>
    </location>
</feature>
<keyword evidence="10" id="KW-0067">ATP-binding</keyword>
<comment type="similarity">
    <text evidence="2">Belongs to the CRISPR-associated Cas10/Csm1 family.</text>
</comment>
<evidence type="ECO:0000256" key="1">
    <source>
        <dbReference type="ARBA" id="ARBA00001968"/>
    </source>
</evidence>
<dbReference type="Pfam" id="PF18211">
    <property type="entry name" value="Csm1_B"/>
    <property type="match status" value="1"/>
</dbReference>